<reference evidence="3" key="1">
    <citation type="submission" date="2022-01" db="EMBL/GenBank/DDBJ databases">
        <authorList>
            <person name="King R."/>
        </authorList>
    </citation>
    <scope>NUCLEOTIDE SEQUENCE</scope>
</reference>
<dbReference type="EMBL" id="OU895879">
    <property type="protein sequence ID" value="CAG9808965.1"/>
    <property type="molecule type" value="Genomic_DNA"/>
</dbReference>
<accession>A0A9N9WWJ7</accession>
<dbReference type="Proteomes" id="UP001153620">
    <property type="component" value="Chromosome 3"/>
</dbReference>
<evidence type="ECO:0000313" key="3">
    <source>
        <dbReference type="EMBL" id="CAG9808965.1"/>
    </source>
</evidence>
<feature type="region of interest" description="Disordered" evidence="1">
    <location>
        <begin position="193"/>
        <end position="212"/>
    </location>
</feature>
<proteinExistence type="predicted"/>
<evidence type="ECO:0000313" key="4">
    <source>
        <dbReference type="Proteomes" id="UP001153620"/>
    </source>
</evidence>
<evidence type="ECO:0000256" key="1">
    <source>
        <dbReference type="SAM" id="MobiDB-lite"/>
    </source>
</evidence>
<reference evidence="3" key="2">
    <citation type="submission" date="2022-10" db="EMBL/GenBank/DDBJ databases">
        <authorList>
            <consortium name="ENA_rothamsted_submissions"/>
            <consortium name="culmorum"/>
            <person name="King R."/>
        </authorList>
    </citation>
    <scope>NUCLEOTIDE SEQUENCE</scope>
</reference>
<keyword evidence="4" id="KW-1185">Reference proteome</keyword>
<organism evidence="3 4">
    <name type="scientific">Chironomus riparius</name>
    <dbReference type="NCBI Taxonomy" id="315576"/>
    <lineage>
        <taxon>Eukaryota</taxon>
        <taxon>Metazoa</taxon>
        <taxon>Ecdysozoa</taxon>
        <taxon>Arthropoda</taxon>
        <taxon>Hexapoda</taxon>
        <taxon>Insecta</taxon>
        <taxon>Pterygota</taxon>
        <taxon>Neoptera</taxon>
        <taxon>Endopterygota</taxon>
        <taxon>Diptera</taxon>
        <taxon>Nematocera</taxon>
        <taxon>Chironomoidea</taxon>
        <taxon>Chironomidae</taxon>
        <taxon>Chironominae</taxon>
        <taxon>Chironomus</taxon>
    </lineage>
</organism>
<protein>
    <submittedName>
        <fullName evidence="3">Uncharacterized protein</fullName>
    </submittedName>
</protein>
<sequence length="212" mass="24687">MKIHVIIGFLLVAAVIRSDAKFLPTKDWFKLPSFFQKSLPEVYEDHPRIVEIIKHVPVIQKIEVIKPIEIIKSVEVPVEVIKEIEVIKYVPIIQEVIKEVPVIRSVALPQEVIKEVEVQKEIPVVKTVEIPKPYEVVKHVPVIKEVERLKKNEQPTQPAPHKHPFMKIHKYTQDIPQIPLPSFPHVKKFFHHQHETAPESEAPEHKVHQISW</sequence>
<keyword evidence="2" id="KW-0732">Signal</keyword>
<gene>
    <name evidence="3" type="ORF">CHIRRI_LOCUS11798</name>
</gene>
<feature type="signal peptide" evidence="2">
    <location>
        <begin position="1"/>
        <end position="20"/>
    </location>
</feature>
<dbReference type="AlphaFoldDB" id="A0A9N9WWJ7"/>
<feature type="chain" id="PRO_5040120294" evidence="2">
    <location>
        <begin position="21"/>
        <end position="212"/>
    </location>
</feature>
<evidence type="ECO:0000256" key="2">
    <source>
        <dbReference type="SAM" id="SignalP"/>
    </source>
</evidence>
<name>A0A9N9WWJ7_9DIPT</name>